<dbReference type="Pfam" id="PF05050">
    <property type="entry name" value="Methyltransf_21"/>
    <property type="match status" value="1"/>
</dbReference>
<organism evidence="2 3">
    <name type="scientific">Candidatus Thermochlorobacter aerophilus</name>
    <dbReference type="NCBI Taxonomy" id="1868324"/>
    <lineage>
        <taxon>Bacteria</taxon>
        <taxon>Pseudomonadati</taxon>
        <taxon>Chlorobiota</taxon>
        <taxon>Chlorobiia</taxon>
        <taxon>Chlorobiales</taxon>
        <taxon>Candidatus Thermochlorobacteriaceae</taxon>
        <taxon>Candidatus Thermochlorobacter</taxon>
    </lineage>
</organism>
<evidence type="ECO:0000259" key="1">
    <source>
        <dbReference type="Pfam" id="PF05050"/>
    </source>
</evidence>
<feature type="non-terminal residue" evidence="2">
    <location>
        <position position="1"/>
    </location>
</feature>
<protein>
    <recommendedName>
        <fullName evidence="1">Methyltransferase FkbM domain-containing protein</fullName>
    </recommendedName>
</protein>
<gene>
    <name evidence="2" type="ORF">D0433_13570</name>
</gene>
<evidence type="ECO:0000313" key="3">
    <source>
        <dbReference type="Proteomes" id="UP000266389"/>
    </source>
</evidence>
<dbReference type="SUPFAM" id="SSF53335">
    <property type="entry name" value="S-adenosyl-L-methionine-dependent methyltransferases"/>
    <property type="match status" value="1"/>
</dbReference>
<accession>A0A395LWQ5</accession>
<dbReference type="InterPro" id="IPR029063">
    <property type="entry name" value="SAM-dependent_MTases_sf"/>
</dbReference>
<proteinExistence type="predicted"/>
<sequence length="84" mass="9823">DTLIKKYKIPPPDFLKIDTEGAEYSILKGLGEFRKYVKFVCIETHSLDLHNSCKEWIKENHLKILKEKPFTSEHLGYLCALKND</sequence>
<name>A0A395LWQ5_9BACT</name>
<dbReference type="InterPro" id="IPR006342">
    <property type="entry name" value="FkbM_mtfrase"/>
</dbReference>
<dbReference type="EMBL" id="PHFL01000071">
    <property type="protein sequence ID" value="RFM23060.1"/>
    <property type="molecule type" value="Genomic_DNA"/>
</dbReference>
<reference evidence="2 3" key="1">
    <citation type="journal article" date="2011" name="ISME J.">
        <title>Community ecology of hot spring cyanobacterial mats: predominant populations and their functional potential.</title>
        <authorList>
            <person name="Klatt C.G."/>
            <person name="Wood J.M."/>
            <person name="Rusch D.B."/>
            <person name="Bateson M.M."/>
            <person name="Hamamura N."/>
            <person name="Heidelberg J.F."/>
            <person name="Grossman A.R."/>
            <person name="Bhaya D."/>
            <person name="Cohan F.M."/>
            <person name="Kuhl M."/>
            <person name="Bryant D.A."/>
            <person name="Ward D.M."/>
        </authorList>
    </citation>
    <scope>NUCLEOTIDE SEQUENCE [LARGE SCALE GENOMIC DNA]</scope>
    <source>
        <strain evidence="2">OS</strain>
    </source>
</reference>
<evidence type="ECO:0000313" key="2">
    <source>
        <dbReference type="EMBL" id="RFM23060.1"/>
    </source>
</evidence>
<dbReference type="AlphaFoldDB" id="A0A395LWQ5"/>
<dbReference type="Gene3D" id="3.40.50.150">
    <property type="entry name" value="Vaccinia Virus protein VP39"/>
    <property type="match status" value="1"/>
</dbReference>
<dbReference type="Proteomes" id="UP000266389">
    <property type="component" value="Unassembled WGS sequence"/>
</dbReference>
<feature type="domain" description="Methyltransferase FkbM" evidence="1">
    <location>
        <begin position="1"/>
        <end position="48"/>
    </location>
</feature>
<comment type="caution">
    <text evidence="2">The sequence shown here is derived from an EMBL/GenBank/DDBJ whole genome shotgun (WGS) entry which is preliminary data.</text>
</comment>